<dbReference type="Gene3D" id="3.40.640.10">
    <property type="entry name" value="Type I PLP-dependent aspartate aminotransferase-like (Major domain)"/>
    <property type="match status" value="1"/>
</dbReference>
<evidence type="ECO:0000313" key="9">
    <source>
        <dbReference type="EMBL" id="EAR61844.1"/>
    </source>
</evidence>
<evidence type="ECO:0000256" key="6">
    <source>
        <dbReference type="ARBA" id="ARBA00023125"/>
    </source>
</evidence>
<keyword evidence="10" id="KW-1185">Reference proteome</keyword>
<comment type="caution">
    <text evidence="9">The sequence shown here is derived from an EMBL/GenBank/DDBJ whole genome shotgun (WGS) entry which is preliminary data.</text>
</comment>
<dbReference type="OrthoDB" id="9804020at2"/>
<dbReference type="EMBL" id="AAOW01000005">
    <property type="protein sequence ID" value="EAR61844.1"/>
    <property type="molecule type" value="Genomic_DNA"/>
</dbReference>
<keyword evidence="2" id="KW-0032">Aminotransferase</keyword>
<reference evidence="9 10" key="1">
    <citation type="submission" date="2006-02" db="EMBL/GenBank/DDBJ databases">
        <authorList>
            <person name="Pinhassi J."/>
            <person name="Pedros-Alio C."/>
            <person name="Ferriera S."/>
            <person name="Johnson J."/>
            <person name="Kravitz S."/>
            <person name="Halpern A."/>
            <person name="Remington K."/>
            <person name="Beeson K."/>
            <person name="Tran B."/>
            <person name="Rogers Y.-H."/>
            <person name="Friedman R."/>
            <person name="Venter J.C."/>
        </authorList>
    </citation>
    <scope>NUCLEOTIDE SEQUENCE [LARGE SCALE GENOMIC DNA]</scope>
    <source>
        <strain evidence="9 10">MED92</strain>
    </source>
</reference>
<evidence type="ECO:0000259" key="8">
    <source>
        <dbReference type="PROSITE" id="PS50949"/>
    </source>
</evidence>
<dbReference type="PANTHER" id="PTHR46577">
    <property type="entry name" value="HTH-TYPE TRANSCRIPTIONAL REGULATORY PROTEIN GABR"/>
    <property type="match status" value="1"/>
</dbReference>
<sequence>MKLYEKVLEGLVHRIDQGYYQVGSKLPSIRVLSQESQVSISTVQEAYQRLEEQGYAEVRPKSGYYVKPRGDLPDLPEVSRPAQRPLEVSHWEQVYHLLNNAKGNGYVALGTAMPEIDTPTLKPLMKSMTQAAANASDSFLNYSDIHGSEFLRQQIARLALASGCKLHPDEIIITSGCQEALVCSLRAVTKPGDIVATDSPSFYGSTQAIKALGLKALEIPTHPETGISIEALEMALDQWPIAAIQVTPTCNNPLGYTMPEPRRKELLRLAQQYDLPIIEDDIYGDLYYKSPRPRTIKSFDEEGRVLLCSSFSKTIAYGLRLGWVAPGQCTERVLHKKFVSTVSSPPVQQQAVAEFIANGYYERHLRKMRAQYKVARDMTIDLIKRYFPEGTRISYPEGGYLLWVELPIEVDTVKLNKCLEDRKISIAPGVIFSASGKYRNFLRLNFAKKPDEEIRAALQELAKQALLLMEQA</sequence>
<dbReference type="InterPro" id="IPR015422">
    <property type="entry name" value="PyrdxlP-dep_Trfase_small"/>
</dbReference>
<dbReference type="Pfam" id="PF00155">
    <property type="entry name" value="Aminotran_1_2"/>
    <property type="match status" value="1"/>
</dbReference>
<dbReference type="RefSeq" id="WP_007022579.1">
    <property type="nucleotide sequence ID" value="NZ_CH724127.1"/>
</dbReference>
<dbReference type="SUPFAM" id="SSF53383">
    <property type="entry name" value="PLP-dependent transferases"/>
    <property type="match status" value="1"/>
</dbReference>
<evidence type="ECO:0000256" key="7">
    <source>
        <dbReference type="ARBA" id="ARBA00023163"/>
    </source>
</evidence>
<protein>
    <submittedName>
        <fullName evidence="9">Transcriptional regulator, GntR family protein</fullName>
    </submittedName>
</protein>
<evidence type="ECO:0000256" key="2">
    <source>
        <dbReference type="ARBA" id="ARBA00022576"/>
    </source>
</evidence>
<keyword evidence="7" id="KW-0804">Transcription</keyword>
<keyword evidence="3" id="KW-0808">Transferase</keyword>
<accession>A0A7U8C5V7</accession>
<keyword evidence="5" id="KW-0805">Transcription regulation</keyword>
<dbReference type="CDD" id="cd07377">
    <property type="entry name" value="WHTH_GntR"/>
    <property type="match status" value="1"/>
</dbReference>
<evidence type="ECO:0000256" key="5">
    <source>
        <dbReference type="ARBA" id="ARBA00023015"/>
    </source>
</evidence>
<dbReference type="InterPro" id="IPR015424">
    <property type="entry name" value="PyrdxlP-dep_Trfase"/>
</dbReference>
<keyword evidence="4" id="KW-0663">Pyridoxal phosphate</keyword>
<dbReference type="SUPFAM" id="SSF46785">
    <property type="entry name" value="Winged helix' DNA-binding domain"/>
    <property type="match status" value="1"/>
</dbReference>
<dbReference type="SMART" id="SM00345">
    <property type="entry name" value="HTH_GNTR"/>
    <property type="match status" value="1"/>
</dbReference>
<evidence type="ECO:0000256" key="4">
    <source>
        <dbReference type="ARBA" id="ARBA00022898"/>
    </source>
</evidence>
<dbReference type="AlphaFoldDB" id="A0A7U8C5V7"/>
<dbReference type="Gene3D" id="3.90.1150.10">
    <property type="entry name" value="Aspartate Aminotransferase, domain 1"/>
    <property type="match status" value="1"/>
</dbReference>
<dbReference type="InterPro" id="IPR000524">
    <property type="entry name" value="Tscrpt_reg_HTH_GntR"/>
</dbReference>
<dbReference type="CDD" id="cd00609">
    <property type="entry name" value="AAT_like"/>
    <property type="match status" value="1"/>
</dbReference>
<dbReference type="GO" id="GO:0003677">
    <property type="term" value="F:DNA binding"/>
    <property type="evidence" value="ECO:0007669"/>
    <property type="project" value="UniProtKB-KW"/>
</dbReference>
<keyword evidence="6" id="KW-0238">DNA-binding</keyword>
<dbReference type="InterPro" id="IPR004839">
    <property type="entry name" value="Aminotransferase_I/II_large"/>
</dbReference>
<dbReference type="PANTHER" id="PTHR46577:SF2">
    <property type="entry name" value="TRANSCRIPTIONAL REGULATORY PROTEIN"/>
    <property type="match status" value="1"/>
</dbReference>
<feature type="domain" description="HTH gntR-type" evidence="8">
    <location>
        <begin position="1"/>
        <end position="69"/>
    </location>
</feature>
<gene>
    <name evidence="9" type="ORF">MED92_02813</name>
</gene>
<dbReference type="GO" id="GO:0008483">
    <property type="term" value="F:transaminase activity"/>
    <property type="evidence" value="ECO:0007669"/>
    <property type="project" value="UniProtKB-KW"/>
</dbReference>
<dbReference type="GO" id="GO:0003700">
    <property type="term" value="F:DNA-binding transcription factor activity"/>
    <property type="evidence" value="ECO:0007669"/>
    <property type="project" value="InterPro"/>
</dbReference>
<dbReference type="InterPro" id="IPR051446">
    <property type="entry name" value="HTH_trans_reg/aminotransferase"/>
</dbReference>
<comment type="similarity">
    <text evidence="1">In the C-terminal section; belongs to the class-I pyridoxal-phosphate-dependent aminotransferase family.</text>
</comment>
<dbReference type="InterPro" id="IPR036388">
    <property type="entry name" value="WH-like_DNA-bd_sf"/>
</dbReference>
<dbReference type="Gene3D" id="1.10.10.10">
    <property type="entry name" value="Winged helix-like DNA-binding domain superfamily/Winged helix DNA-binding domain"/>
    <property type="match status" value="1"/>
</dbReference>
<organism evidence="9 10">
    <name type="scientific">Neptuniibacter caesariensis</name>
    <dbReference type="NCBI Taxonomy" id="207954"/>
    <lineage>
        <taxon>Bacteria</taxon>
        <taxon>Pseudomonadati</taxon>
        <taxon>Pseudomonadota</taxon>
        <taxon>Gammaproteobacteria</taxon>
        <taxon>Oceanospirillales</taxon>
        <taxon>Oceanospirillaceae</taxon>
        <taxon>Neptuniibacter</taxon>
    </lineage>
</organism>
<dbReference type="InterPro" id="IPR015421">
    <property type="entry name" value="PyrdxlP-dep_Trfase_major"/>
</dbReference>
<name>A0A7U8C5V7_NEPCE</name>
<dbReference type="PROSITE" id="PS50949">
    <property type="entry name" value="HTH_GNTR"/>
    <property type="match status" value="1"/>
</dbReference>
<dbReference type="Pfam" id="PF00392">
    <property type="entry name" value="GntR"/>
    <property type="match status" value="1"/>
</dbReference>
<evidence type="ECO:0000256" key="3">
    <source>
        <dbReference type="ARBA" id="ARBA00022679"/>
    </source>
</evidence>
<evidence type="ECO:0000256" key="1">
    <source>
        <dbReference type="ARBA" id="ARBA00005384"/>
    </source>
</evidence>
<dbReference type="InterPro" id="IPR036390">
    <property type="entry name" value="WH_DNA-bd_sf"/>
</dbReference>
<dbReference type="FunFam" id="3.40.640.10:FF:000023">
    <property type="entry name" value="Transcriptional regulator, GntR family"/>
    <property type="match status" value="1"/>
</dbReference>
<evidence type="ECO:0000313" key="10">
    <source>
        <dbReference type="Proteomes" id="UP000002171"/>
    </source>
</evidence>
<dbReference type="GO" id="GO:0030170">
    <property type="term" value="F:pyridoxal phosphate binding"/>
    <property type="evidence" value="ECO:0007669"/>
    <property type="project" value="InterPro"/>
</dbReference>
<dbReference type="Proteomes" id="UP000002171">
    <property type="component" value="Unassembled WGS sequence"/>
</dbReference>
<proteinExistence type="inferred from homology"/>